<proteinExistence type="predicted"/>
<sequence>MSFSEDINMNMNTIRLCNKKYEDGKSSVEDFKNELKEIINSFCKELKKFSDMYFNNWSNILEEDFGMAYYLENWCKNAKLENIDALFRNLGINFRFQPGDYEQEFLYDCSYDYHAKNALVINLEDIEDSNTMYTYLSYIKEYTTRFYECMVKINQIPNTINRYPADYSISLEVIDIKDNMKKIVDYFIKLSE</sequence>
<protein>
    <submittedName>
        <fullName evidence="1">Uncharacterized protein</fullName>
    </submittedName>
</protein>
<reference evidence="1" key="1">
    <citation type="journal article" date="2017" name="Science">
        <title>Giant viruses with an expanded complement of translation system components.</title>
        <authorList>
            <person name="Schulz F."/>
            <person name="Yutin N."/>
            <person name="Ivanova N.N."/>
            <person name="Ortega D.R."/>
            <person name="Lee T.K."/>
            <person name="Vierheilig J."/>
            <person name="Daims H."/>
            <person name="Horn M."/>
            <person name="Wagner M."/>
            <person name="Jensen G.J."/>
            <person name="Kyrpides N.C."/>
            <person name="Koonin E.V."/>
            <person name="Woyke T."/>
        </authorList>
    </citation>
    <scope>NUCLEOTIDE SEQUENCE</scope>
    <source>
        <strain evidence="1">ILV1</strain>
    </source>
</reference>
<evidence type="ECO:0000313" key="1">
    <source>
        <dbReference type="EMBL" id="ARF10042.1"/>
    </source>
</evidence>
<gene>
    <name evidence="1" type="ORF">Indivirus_10_2</name>
</gene>
<organism evidence="1">
    <name type="scientific">Indivirus ILV1</name>
    <dbReference type="NCBI Taxonomy" id="1977633"/>
    <lineage>
        <taxon>Viruses</taxon>
        <taxon>Varidnaviria</taxon>
        <taxon>Bamfordvirae</taxon>
        <taxon>Nucleocytoviricota</taxon>
        <taxon>Megaviricetes</taxon>
        <taxon>Imitervirales</taxon>
        <taxon>Mimiviridae</taxon>
        <taxon>Klosneuvirinae</taxon>
        <taxon>Indivirus</taxon>
    </lineage>
</organism>
<name>A0A1V0SEA6_9VIRU</name>
<accession>A0A1V0SEA6</accession>
<dbReference type="EMBL" id="KY684094">
    <property type="protein sequence ID" value="ARF10042.1"/>
    <property type="molecule type" value="Genomic_DNA"/>
</dbReference>